<keyword evidence="13" id="KW-1185">Reference proteome</keyword>
<dbReference type="AlphaFoldDB" id="A0A6A6T6Z5"/>
<dbReference type="InterPro" id="IPR019191">
    <property type="entry name" value="Essential_protein_Yae1_N"/>
</dbReference>
<evidence type="ECO:0000256" key="9">
    <source>
        <dbReference type="ARBA" id="ARBA00023242"/>
    </source>
</evidence>
<evidence type="ECO:0000256" key="6">
    <source>
        <dbReference type="ARBA" id="ARBA00017286"/>
    </source>
</evidence>
<evidence type="ECO:0000256" key="7">
    <source>
        <dbReference type="ARBA" id="ARBA00018400"/>
    </source>
</evidence>
<keyword evidence="8" id="KW-0963">Cytoplasm</keyword>
<evidence type="ECO:0000256" key="3">
    <source>
        <dbReference type="ARBA" id="ARBA00004496"/>
    </source>
</evidence>
<evidence type="ECO:0000259" key="11">
    <source>
        <dbReference type="Pfam" id="PF09811"/>
    </source>
</evidence>
<evidence type="ECO:0000256" key="5">
    <source>
        <dbReference type="ARBA" id="ARBA00011427"/>
    </source>
</evidence>
<comment type="function">
    <text evidence="1">The complex LTO1:YAE1 may function as a target specific adapter that probably recruits apo-RPLI1 to the cytosolic iron-sulfur protein assembly (CIA) complex machinery. May be required for biogenesis of the large ribosomal subunit and initiation of translation.</text>
</comment>
<comment type="subunit">
    <text evidence="5">May form a complex with LTO1.</text>
</comment>
<dbReference type="EMBL" id="MU004354">
    <property type="protein sequence ID" value="KAF2655077.1"/>
    <property type="molecule type" value="Genomic_DNA"/>
</dbReference>
<feature type="region of interest" description="Disordered" evidence="10">
    <location>
        <begin position="1"/>
        <end position="52"/>
    </location>
</feature>
<name>A0A6A6T6Z5_9PLEO</name>
<gene>
    <name evidence="12" type="ORF">K491DRAFT_704833</name>
</gene>
<comment type="subcellular location">
    <subcellularLocation>
        <location evidence="3">Cytoplasm</location>
    </subcellularLocation>
    <subcellularLocation>
        <location evidence="2">Nucleus</location>
    </subcellularLocation>
</comment>
<protein>
    <recommendedName>
        <fullName evidence="7">Protein YAE1</fullName>
    </recommendedName>
    <alternativeName>
        <fullName evidence="6">Protein yae1</fullName>
    </alternativeName>
</protein>
<evidence type="ECO:0000256" key="4">
    <source>
        <dbReference type="ARBA" id="ARBA00007096"/>
    </source>
</evidence>
<dbReference type="PANTHER" id="PTHR18829:SF0">
    <property type="entry name" value="PROTEIN YAE1 HOMOLOG"/>
    <property type="match status" value="1"/>
</dbReference>
<keyword evidence="9" id="KW-0539">Nucleus</keyword>
<dbReference type="PANTHER" id="PTHR18829">
    <property type="entry name" value="PROTEIN YAE1 HOMOLOG"/>
    <property type="match status" value="1"/>
</dbReference>
<organism evidence="12 13">
    <name type="scientific">Lophiostoma macrostomum CBS 122681</name>
    <dbReference type="NCBI Taxonomy" id="1314788"/>
    <lineage>
        <taxon>Eukaryota</taxon>
        <taxon>Fungi</taxon>
        <taxon>Dikarya</taxon>
        <taxon>Ascomycota</taxon>
        <taxon>Pezizomycotina</taxon>
        <taxon>Dothideomycetes</taxon>
        <taxon>Pleosporomycetidae</taxon>
        <taxon>Pleosporales</taxon>
        <taxon>Lophiostomataceae</taxon>
        <taxon>Lophiostoma</taxon>
    </lineage>
</organism>
<dbReference type="GO" id="GO:0005634">
    <property type="term" value="C:nucleus"/>
    <property type="evidence" value="ECO:0007669"/>
    <property type="project" value="UniProtKB-SubCell"/>
</dbReference>
<dbReference type="GO" id="GO:0005737">
    <property type="term" value="C:cytoplasm"/>
    <property type="evidence" value="ECO:0007669"/>
    <property type="project" value="UniProtKB-SubCell"/>
</dbReference>
<proteinExistence type="inferred from homology"/>
<dbReference type="Proteomes" id="UP000799324">
    <property type="component" value="Unassembled WGS sequence"/>
</dbReference>
<feature type="domain" description="Essential protein Yae1 N-terminal" evidence="11">
    <location>
        <begin position="75"/>
        <end position="112"/>
    </location>
</feature>
<reference evidence="12" key="1">
    <citation type="journal article" date="2020" name="Stud. Mycol.">
        <title>101 Dothideomycetes genomes: a test case for predicting lifestyles and emergence of pathogens.</title>
        <authorList>
            <person name="Haridas S."/>
            <person name="Albert R."/>
            <person name="Binder M."/>
            <person name="Bloem J."/>
            <person name="Labutti K."/>
            <person name="Salamov A."/>
            <person name="Andreopoulos B."/>
            <person name="Baker S."/>
            <person name="Barry K."/>
            <person name="Bills G."/>
            <person name="Bluhm B."/>
            <person name="Cannon C."/>
            <person name="Castanera R."/>
            <person name="Culley D."/>
            <person name="Daum C."/>
            <person name="Ezra D."/>
            <person name="Gonzalez J."/>
            <person name="Henrissat B."/>
            <person name="Kuo A."/>
            <person name="Liang C."/>
            <person name="Lipzen A."/>
            <person name="Lutzoni F."/>
            <person name="Magnuson J."/>
            <person name="Mondo S."/>
            <person name="Nolan M."/>
            <person name="Ohm R."/>
            <person name="Pangilinan J."/>
            <person name="Park H.-J."/>
            <person name="Ramirez L."/>
            <person name="Alfaro M."/>
            <person name="Sun H."/>
            <person name="Tritt A."/>
            <person name="Yoshinaga Y."/>
            <person name="Zwiers L.-H."/>
            <person name="Turgeon B."/>
            <person name="Goodwin S."/>
            <person name="Spatafora J."/>
            <person name="Crous P."/>
            <person name="Grigoriev I."/>
        </authorList>
    </citation>
    <scope>NUCLEOTIDE SEQUENCE</scope>
    <source>
        <strain evidence="12">CBS 122681</strain>
    </source>
</reference>
<evidence type="ECO:0000256" key="8">
    <source>
        <dbReference type="ARBA" id="ARBA00022490"/>
    </source>
</evidence>
<evidence type="ECO:0000256" key="1">
    <source>
        <dbReference type="ARBA" id="ARBA00003836"/>
    </source>
</evidence>
<evidence type="ECO:0000256" key="2">
    <source>
        <dbReference type="ARBA" id="ARBA00004123"/>
    </source>
</evidence>
<accession>A0A6A6T6Z5</accession>
<dbReference type="Pfam" id="PF09811">
    <property type="entry name" value="Yae1_N"/>
    <property type="match status" value="1"/>
</dbReference>
<evidence type="ECO:0000313" key="12">
    <source>
        <dbReference type="EMBL" id="KAF2655077.1"/>
    </source>
</evidence>
<dbReference type="OrthoDB" id="20086at2759"/>
<comment type="similarity">
    <text evidence="4">Belongs to the YAE1 family.</text>
</comment>
<evidence type="ECO:0000256" key="10">
    <source>
        <dbReference type="SAM" id="MobiDB-lite"/>
    </source>
</evidence>
<sequence length="214" mass="23694">MLRDSPPFTSSFGNAPPSPPSSAYNDPLDDIYGSAPASPTLPAHDSPHDAASPFRTHEILSDLPSRQRALDTDAYREGLANSKGQYVQEGFDEGYSLGANLGLRVGYVLGVLQGFAVALAGHDQNSRIEVGQLAKAAQKELAIEELLGQRWVDDEGIWKWDVRGKEDDPNFREVADQHPVVKKWDEKVKMLAQRWDVDLHVLEREDEGNTDEQS</sequence>
<dbReference type="InterPro" id="IPR038881">
    <property type="entry name" value="Yae1-like"/>
</dbReference>
<evidence type="ECO:0000313" key="13">
    <source>
        <dbReference type="Proteomes" id="UP000799324"/>
    </source>
</evidence>